<dbReference type="EMBL" id="AZHB01000040">
    <property type="protein sequence ID" value="OAA53066.1"/>
    <property type="molecule type" value="Genomic_DNA"/>
</dbReference>
<comment type="caution">
    <text evidence="2">The sequence shown here is derived from an EMBL/GenBank/DDBJ whole genome shotgun (WGS) entry which is preliminary data.</text>
</comment>
<evidence type="ECO:0000256" key="1">
    <source>
        <dbReference type="SAM" id="MobiDB-lite"/>
    </source>
</evidence>
<protein>
    <submittedName>
        <fullName evidence="2">Uncharacterized protein</fullName>
    </submittedName>
</protein>
<dbReference type="GeneID" id="30025312"/>
<dbReference type="AlphaFoldDB" id="A0A167LGM5"/>
<evidence type="ECO:0000313" key="3">
    <source>
        <dbReference type="Proteomes" id="UP000076744"/>
    </source>
</evidence>
<organism evidence="2 3">
    <name type="scientific">Cordyceps fumosorosea (strain ARSEF 2679)</name>
    <name type="common">Isaria fumosorosea</name>
    <dbReference type="NCBI Taxonomy" id="1081104"/>
    <lineage>
        <taxon>Eukaryota</taxon>
        <taxon>Fungi</taxon>
        <taxon>Dikarya</taxon>
        <taxon>Ascomycota</taxon>
        <taxon>Pezizomycotina</taxon>
        <taxon>Sordariomycetes</taxon>
        <taxon>Hypocreomycetidae</taxon>
        <taxon>Hypocreales</taxon>
        <taxon>Cordycipitaceae</taxon>
        <taxon>Cordyceps</taxon>
    </lineage>
</organism>
<proteinExistence type="predicted"/>
<gene>
    <name evidence="2" type="ORF">ISF_09020</name>
</gene>
<feature type="region of interest" description="Disordered" evidence="1">
    <location>
        <begin position="309"/>
        <end position="336"/>
    </location>
</feature>
<dbReference type="Proteomes" id="UP000076744">
    <property type="component" value="Unassembled WGS sequence"/>
</dbReference>
<dbReference type="RefSeq" id="XP_018700148.1">
    <property type="nucleotide sequence ID" value="XM_018852623.1"/>
</dbReference>
<name>A0A167LGM5_CORFA</name>
<dbReference type="OrthoDB" id="4507347at2759"/>
<keyword evidence="3" id="KW-1185">Reference proteome</keyword>
<evidence type="ECO:0000313" key="2">
    <source>
        <dbReference type="EMBL" id="OAA53066.1"/>
    </source>
</evidence>
<accession>A0A167LGM5</accession>
<reference evidence="2 3" key="1">
    <citation type="journal article" date="2016" name="Genome Biol. Evol.">
        <title>Divergent and convergent evolution of fungal pathogenicity.</title>
        <authorList>
            <person name="Shang Y."/>
            <person name="Xiao G."/>
            <person name="Zheng P."/>
            <person name="Cen K."/>
            <person name="Zhan S."/>
            <person name="Wang C."/>
        </authorList>
    </citation>
    <scope>NUCLEOTIDE SEQUENCE [LARGE SCALE GENOMIC DNA]</scope>
    <source>
        <strain evidence="2 3">ARSEF 2679</strain>
    </source>
</reference>
<dbReference type="STRING" id="1081104.A0A167LGM5"/>
<sequence>MLSSLTGTDAQRRFLETGFANARALADVGLVYAMENHRRGAELFKWLYGTESPELTRTSVTTFLRGISENATPVLGEPRGGSEPQNVDVVSLAPLVAPDGTGDAPQAEYLADTRTQVVYCTLDRLRLGAPGKSDAARVFDTATKEFLRLLRGPVDESELTDEEKAKLAEEQRKAEDDKAITECKINFAYSNTAGDPNHPDVLQMCPWFLTYAMQQHAQFAGQFDSSKMASMVNLLRLDKAVTKALLTPIDLFSLFDKVLVHECRKLSTTRGQKGAQRNADSVALFASAAGLIERGITVNIDGSLTLPDAAAPAAPADTTREKDWDPQALPPDFEKR</sequence>